<dbReference type="STRING" id="1344416.A0A139B0C9"/>
<evidence type="ECO:0000259" key="2">
    <source>
        <dbReference type="PROSITE" id="PS50030"/>
    </source>
</evidence>
<keyword evidence="4" id="KW-1185">Reference proteome</keyword>
<dbReference type="SMART" id="SM00165">
    <property type="entry name" value="UBA"/>
    <property type="match status" value="1"/>
</dbReference>
<evidence type="ECO:0000313" key="3">
    <source>
        <dbReference type="EMBL" id="KXS22429.1"/>
    </source>
</evidence>
<dbReference type="Proteomes" id="UP000070544">
    <property type="component" value="Unassembled WGS sequence"/>
</dbReference>
<evidence type="ECO:0000313" key="4">
    <source>
        <dbReference type="Proteomes" id="UP000070544"/>
    </source>
</evidence>
<dbReference type="AlphaFoldDB" id="A0A139B0C9"/>
<dbReference type="InterPro" id="IPR009060">
    <property type="entry name" value="UBA-like_sf"/>
</dbReference>
<dbReference type="EMBL" id="KQ965731">
    <property type="protein sequence ID" value="KXS22429.1"/>
    <property type="molecule type" value="Genomic_DNA"/>
</dbReference>
<gene>
    <name evidence="3" type="ORF">M427DRAFT_172246</name>
</gene>
<evidence type="ECO:0000256" key="1">
    <source>
        <dbReference type="SAM" id="MobiDB-lite"/>
    </source>
</evidence>
<organism evidence="3 4">
    <name type="scientific">Gonapodya prolifera (strain JEL478)</name>
    <name type="common">Monoblepharis prolifera</name>
    <dbReference type="NCBI Taxonomy" id="1344416"/>
    <lineage>
        <taxon>Eukaryota</taxon>
        <taxon>Fungi</taxon>
        <taxon>Fungi incertae sedis</taxon>
        <taxon>Chytridiomycota</taxon>
        <taxon>Chytridiomycota incertae sedis</taxon>
        <taxon>Monoblepharidomycetes</taxon>
        <taxon>Monoblepharidales</taxon>
        <taxon>Gonapodyaceae</taxon>
        <taxon>Gonapodya</taxon>
    </lineage>
</organism>
<feature type="domain" description="UBA" evidence="2">
    <location>
        <begin position="133"/>
        <end position="172"/>
    </location>
</feature>
<reference evidence="3 4" key="1">
    <citation type="journal article" date="2015" name="Genome Biol. Evol.">
        <title>Phylogenomic analyses indicate that early fungi evolved digesting cell walls of algal ancestors of land plants.</title>
        <authorList>
            <person name="Chang Y."/>
            <person name="Wang S."/>
            <person name="Sekimoto S."/>
            <person name="Aerts A.L."/>
            <person name="Choi C."/>
            <person name="Clum A."/>
            <person name="LaButti K.M."/>
            <person name="Lindquist E.A."/>
            <person name="Yee Ngan C."/>
            <person name="Ohm R.A."/>
            <person name="Salamov A.A."/>
            <person name="Grigoriev I.V."/>
            <person name="Spatafora J.W."/>
            <person name="Berbee M.L."/>
        </authorList>
    </citation>
    <scope>NUCLEOTIDE SEQUENCE [LARGE SCALE GENOMIC DNA]</scope>
    <source>
        <strain evidence="3 4">JEL478</strain>
    </source>
</reference>
<dbReference type="CDD" id="cd14309">
    <property type="entry name" value="UBA_scDdi1_like"/>
    <property type="match status" value="1"/>
</dbReference>
<feature type="compositionally biased region" description="Low complexity" evidence="1">
    <location>
        <begin position="72"/>
        <end position="89"/>
    </location>
</feature>
<feature type="region of interest" description="Disordered" evidence="1">
    <location>
        <begin position="70"/>
        <end position="134"/>
    </location>
</feature>
<feature type="compositionally biased region" description="Polar residues" evidence="1">
    <location>
        <begin position="99"/>
        <end position="120"/>
    </location>
</feature>
<dbReference type="PROSITE" id="PS50030">
    <property type="entry name" value="UBA"/>
    <property type="match status" value="1"/>
</dbReference>
<dbReference type="Gene3D" id="1.10.8.10">
    <property type="entry name" value="DNA helicase RuvA subunit, C-terminal domain"/>
    <property type="match status" value="1"/>
</dbReference>
<dbReference type="SUPFAM" id="SSF46934">
    <property type="entry name" value="UBA-like"/>
    <property type="match status" value="1"/>
</dbReference>
<sequence>MTKKYHSWLSMNFLPKPGSKQPGKWKWIMIRKGRKQMLARLLVSRVLGSDEFARLNTVVFSIPAPAVPPLRPAAGSSTSSPPQSTVPFSGSGHRLGTSPVASPSPSINPPTGTVASTPQLSARPNPAPPPRTAFSEESISTLMALGASREEALQALQAAGGNVDIAGALLFQ</sequence>
<name>A0A139B0C9_GONPJ</name>
<protein>
    <recommendedName>
        <fullName evidence="2">UBA domain-containing protein</fullName>
    </recommendedName>
</protein>
<proteinExistence type="predicted"/>
<accession>A0A139B0C9</accession>
<dbReference type="OrthoDB" id="1047367at2759"/>
<dbReference type="Pfam" id="PF00627">
    <property type="entry name" value="UBA"/>
    <property type="match status" value="1"/>
</dbReference>
<dbReference type="InterPro" id="IPR015940">
    <property type="entry name" value="UBA"/>
</dbReference>